<evidence type="ECO:0000313" key="3">
    <source>
        <dbReference type="EMBL" id="QZP37914.1"/>
    </source>
</evidence>
<feature type="transmembrane region" description="Helical" evidence="2">
    <location>
        <begin position="90"/>
        <end position="108"/>
    </location>
</feature>
<reference evidence="3 4" key="1">
    <citation type="journal article" date="2021" name="Int. J. Syst. Evol. Microbiol.">
        <title>Halobaculum halophilum sp. nov. and Halobaculum salinum sp. nov., isolated from salt lake and saline soil.</title>
        <authorList>
            <person name="Cui H.L."/>
            <person name="Shi X.W."/>
            <person name="Yin X.M."/>
            <person name="Yang X.Y."/>
            <person name="Hou J."/>
            <person name="Zhu L."/>
        </authorList>
    </citation>
    <scope>NUCLEOTIDE SEQUENCE [LARGE SCALE GENOMIC DNA]</scope>
    <source>
        <strain evidence="3 4">NBRC 109044</strain>
    </source>
</reference>
<dbReference type="KEGG" id="hmp:K6T50_01690"/>
<keyword evidence="2" id="KW-1133">Transmembrane helix</keyword>
<name>A0A8T8WDW1_9EURY</name>
<dbReference type="Proteomes" id="UP000826254">
    <property type="component" value="Chromosome"/>
</dbReference>
<evidence type="ECO:0000256" key="2">
    <source>
        <dbReference type="SAM" id="Phobius"/>
    </source>
</evidence>
<keyword evidence="2" id="KW-0472">Membrane</keyword>
<dbReference type="AlphaFoldDB" id="A0A8T8WDW1"/>
<proteinExistence type="predicted"/>
<accession>A0A8T8WDW1</accession>
<dbReference type="RefSeq" id="WP_222607721.1">
    <property type="nucleotide sequence ID" value="NZ_CP081958.1"/>
</dbReference>
<sequence length="149" mass="14613">MSDDGADSVGDSDSVDDADGTDGTGGLAVRTGVALGVLGSLVAVRVSLALFDVVVPAPGTAAYLLVGAVVAGAVAGWARTSRGLVSPTAVPAVVFLGAVTATWAQYVAPATTPTPVDPTPLGWVLLGWPAVVLVGVAAGAVELYAKTRD</sequence>
<keyword evidence="2" id="KW-0812">Transmembrane</keyword>
<dbReference type="GeneID" id="67176814"/>
<organism evidence="3 4">
    <name type="scientific">Halobaculum magnesiiphilum</name>
    <dbReference type="NCBI Taxonomy" id="1017351"/>
    <lineage>
        <taxon>Archaea</taxon>
        <taxon>Methanobacteriati</taxon>
        <taxon>Methanobacteriota</taxon>
        <taxon>Stenosarchaea group</taxon>
        <taxon>Halobacteria</taxon>
        <taxon>Halobacteriales</taxon>
        <taxon>Haloferacaceae</taxon>
        <taxon>Halobaculum</taxon>
    </lineage>
</organism>
<evidence type="ECO:0000256" key="1">
    <source>
        <dbReference type="SAM" id="MobiDB-lite"/>
    </source>
</evidence>
<dbReference type="EMBL" id="CP081958">
    <property type="protein sequence ID" value="QZP37914.1"/>
    <property type="molecule type" value="Genomic_DNA"/>
</dbReference>
<gene>
    <name evidence="3" type="ORF">K6T50_01690</name>
</gene>
<feature type="region of interest" description="Disordered" evidence="1">
    <location>
        <begin position="1"/>
        <end position="21"/>
    </location>
</feature>
<evidence type="ECO:0000313" key="4">
    <source>
        <dbReference type="Proteomes" id="UP000826254"/>
    </source>
</evidence>
<keyword evidence="4" id="KW-1185">Reference proteome</keyword>
<feature type="transmembrane region" description="Helical" evidence="2">
    <location>
        <begin position="120"/>
        <end position="145"/>
    </location>
</feature>
<protein>
    <submittedName>
        <fullName evidence="3">Uncharacterized protein</fullName>
    </submittedName>
</protein>
<feature type="transmembrane region" description="Helical" evidence="2">
    <location>
        <begin position="61"/>
        <end position="78"/>
    </location>
</feature>